<evidence type="ECO:0000313" key="1">
    <source>
        <dbReference type="EMBL" id="TXB70669.1"/>
    </source>
</evidence>
<gene>
    <name evidence="1" type="ORF">FQV27_02030</name>
</gene>
<protein>
    <submittedName>
        <fullName evidence="1">Uncharacterized protein</fullName>
    </submittedName>
</protein>
<sequence>MAIVAPCSELDTAMSPTETEGNVAFSPDSYVHRGEIDARILDPLQEMVTDRSCFARHELTSMNYCSRLIQLAIVADQSVIGKP</sequence>
<dbReference type="OrthoDB" id="9922068at2"/>
<reference evidence="1 2" key="1">
    <citation type="submission" date="2019-08" db="EMBL/GenBank/DDBJ databases">
        <authorList>
            <person name="Ye J."/>
        </authorList>
    </citation>
    <scope>NUCLEOTIDE SEQUENCE [LARGE SCALE GENOMIC DNA]</scope>
    <source>
        <strain evidence="1 2">TK008</strain>
    </source>
</reference>
<organism evidence="1 2">
    <name type="scientific">Paracoccus aurantiacus</name>
    <dbReference type="NCBI Taxonomy" id="2599412"/>
    <lineage>
        <taxon>Bacteria</taxon>
        <taxon>Pseudomonadati</taxon>
        <taxon>Pseudomonadota</taxon>
        <taxon>Alphaproteobacteria</taxon>
        <taxon>Rhodobacterales</taxon>
        <taxon>Paracoccaceae</taxon>
        <taxon>Paracoccus</taxon>
    </lineage>
</organism>
<evidence type="ECO:0000313" key="2">
    <source>
        <dbReference type="Proteomes" id="UP000321562"/>
    </source>
</evidence>
<keyword evidence="2" id="KW-1185">Reference proteome</keyword>
<proteinExistence type="predicted"/>
<comment type="caution">
    <text evidence="1">The sequence shown here is derived from an EMBL/GenBank/DDBJ whole genome shotgun (WGS) entry which is preliminary data.</text>
</comment>
<accession>A0A5C6S702</accession>
<dbReference type="EMBL" id="VOPL01000001">
    <property type="protein sequence ID" value="TXB70669.1"/>
    <property type="molecule type" value="Genomic_DNA"/>
</dbReference>
<dbReference type="Proteomes" id="UP000321562">
    <property type="component" value="Unassembled WGS sequence"/>
</dbReference>
<dbReference type="RefSeq" id="WP_147096154.1">
    <property type="nucleotide sequence ID" value="NZ_JBHUFH010000002.1"/>
</dbReference>
<dbReference type="AlphaFoldDB" id="A0A5C6S702"/>
<name>A0A5C6S702_9RHOB</name>